<evidence type="ECO:0000256" key="1">
    <source>
        <dbReference type="SAM" id="SignalP"/>
    </source>
</evidence>
<dbReference type="EMBL" id="CAMAPD010000013">
    <property type="protein sequence ID" value="CAH9062377.1"/>
    <property type="molecule type" value="Genomic_DNA"/>
</dbReference>
<protein>
    <recommendedName>
        <fullName evidence="4">Outer membrane protein beta-barrel domain-containing protein</fullName>
    </recommendedName>
</protein>
<gene>
    <name evidence="2" type="ORF">PSECIP111951_02677</name>
</gene>
<dbReference type="RefSeq" id="WP_261593969.1">
    <property type="nucleotide sequence ID" value="NZ_CAMAPD010000013.1"/>
</dbReference>
<sequence>MLNSSLKAAALILLSVASVNPALAQVDIGAGYQYGGALGAKYSLVQGEHTVYASLGLIGAAMGYQFVFSNNNKHAIGIAVGSEVITSEKGFAAFTYNYYSQGVSASGWVLGGSVGARREDKASMFASLDEVHTKTLVGIHVGYRF</sequence>
<evidence type="ECO:0008006" key="4">
    <source>
        <dbReference type="Google" id="ProtNLM"/>
    </source>
</evidence>
<reference evidence="2 3" key="1">
    <citation type="submission" date="2022-07" db="EMBL/GenBank/DDBJ databases">
        <authorList>
            <person name="Criscuolo A."/>
        </authorList>
    </citation>
    <scope>NUCLEOTIDE SEQUENCE [LARGE SCALE GENOMIC DNA]</scope>
    <source>
        <strain evidence="3">CIP 111951</strain>
    </source>
</reference>
<keyword evidence="1" id="KW-0732">Signal</keyword>
<accession>A0ABN8UQF8</accession>
<dbReference type="Proteomes" id="UP001152485">
    <property type="component" value="Unassembled WGS sequence"/>
</dbReference>
<organism evidence="2 3">
    <name type="scientific">Pseudoalteromonas holothuriae</name>
    <dbReference type="NCBI Taxonomy" id="2963714"/>
    <lineage>
        <taxon>Bacteria</taxon>
        <taxon>Pseudomonadati</taxon>
        <taxon>Pseudomonadota</taxon>
        <taxon>Gammaproteobacteria</taxon>
        <taxon>Alteromonadales</taxon>
        <taxon>Pseudoalteromonadaceae</taxon>
        <taxon>Pseudoalteromonas</taxon>
    </lineage>
</organism>
<feature type="signal peptide" evidence="1">
    <location>
        <begin position="1"/>
        <end position="24"/>
    </location>
</feature>
<evidence type="ECO:0000313" key="3">
    <source>
        <dbReference type="Proteomes" id="UP001152485"/>
    </source>
</evidence>
<name>A0ABN8UQF8_9GAMM</name>
<proteinExistence type="predicted"/>
<feature type="chain" id="PRO_5045792121" description="Outer membrane protein beta-barrel domain-containing protein" evidence="1">
    <location>
        <begin position="25"/>
        <end position="145"/>
    </location>
</feature>
<evidence type="ECO:0000313" key="2">
    <source>
        <dbReference type="EMBL" id="CAH9062377.1"/>
    </source>
</evidence>
<comment type="caution">
    <text evidence="2">The sequence shown here is derived from an EMBL/GenBank/DDBJ whole genome shotgun (WGS) entry which is preliminary data.</text>
</comment>